<dbReference type="PANTHER" id="PTHR42885:SF1">
    <property type="entry name" value="THREONINE-PHOSPHATE DECARBOXYLASE"/>
    <property type="match status" value="1"/>
</dbReference>
<gene>
    <name evidence="11" type="ORF">JYB65_03395</name>
</gene>
<comment type="function">
    <text evidence="2">Decarboxylates L-threonine-O-3-phosphate to yield (R)-1-amino-2-propanol O-2-phosphate, the precursor for the linkage between the nucleotide loop and the corrin ring in cobalamin.</text>
</comment>
<dbReference type="InterPro" id="IPR015424">
    <property type="entry name" value="PyrdxlP-dep_Trfase"/>
</dbReference>
<dbReference type="GO" id="GO:0030170">
    <property type="term" value="F:pyridoxal phosphate binding"/>
    <property type="evidence" value="ECO:0007669"/>
    <property type="project" value="InterPro"/>
</dbReference>
<accession>A0A939D6M3</accession>
<evidence type="ECO:0000256" key="7">
    <source>
        <dbReference type="ARBA" id="ARBA00023239"/>
    </source>
</evidence>
<dbReference type="Gene3D" id="3.90.1150.10">
    <property type="entry name" value="Aspartate Aminotransferase, domain 1"/>
    <property type="match status" value="1"/>
</dbReference>
<dbReference type="Pfam" id="PF00155">
    <property type="entry name" value="Aminotran_1_2"/>
    <property type="match status" value="1"/>
</dbReference>
<dbReference type="GO" id="GO:0048472">
    <property type="term" value="F:threonine-phosphate decarboxylase activity"/>
    <property type="evidence" value="ECO:0007669"/>
    <property type="project" value="UniProtKB-EC"/>
</dbReference>
<keyword evidence="6" id="KW-0663">Pyridoxal phosphate</keyword>
<evidence type="ECO:0000256" key="6">
    <source>
        <dbReference type="ARBA" id="ARBA00022898"/>
    </source>
</evidence>
<evidence type="ECO:0000259" key="10">
    <source>
        <dbReference type="Pfam" id="PF00155"/>
    </source>
</evidence>
<evidence type="ECO:0000313" key="12">
    <source>
        <dbReference type="Proteomes" id="UP000664545"/>
    </source>
</evidence>
<evidence type="ECO:0000256" key="8">
    <source>
        <dbReference type="ARBA" id="ARBA00029996"/>
    </source>
</evidence>
<comment type="cofactor">
    <cofactor evidence="1">
        <name>pyridoxal 5'-phosphate</name>
        <dbReference type="ChEBI" id="CHEBI:597326"/>
    </cofactor>
</comment>
<reference evidence="11" key="1">
    <citation type="submission" date="2021-02" db="EMBL/GenBank/DDBJ databases">
        <title>Abyssanaerobacter marinus gen.nov., sp., nov, anaerobic bacterium isolated from the Onnuri vent field of Indian Ocean and suggestion of Mogibacteriaceae fam. nov., and proposal of reclassification of ambiguous this family's genus member.</title>
        <authorList>
            <person name="Kim Y.J."/>
            <person name="Yang J.-A."/>
        </authorList>
    </citation>
    <scope>NUCLEOTIDE SEQUENCE</scope>
    <source>
        <strain evidence="11">DSM 2634</strain>
    </source>
</reference>
<comment type="pathway">
    <text evidence="3">Cofactor biosynthesis; adenosylcobalamin biosynthesis.</text>
</comment>
<dbReference type="InterPro" id="IPR015421">
    <property type="entry name" value="PyrdxlP-dep_Trfase_major"/>
</dbReference>
<dbReference type="InterPro" id="IPR015422">
    <property type="entry name" value="PyrdxlP-dep_Trfase_small"/>
</dbReference>
<comment type="caution">
    <text evidence="11">The sequence shown here is derived from an EMBL/GenBank/DDBJ whole genome shotgun (WGS) entry which is preliminary data.</text>
</comment>
<evidence type="ECO:0000313" key="11">
    <source>
        <dbReference type="EMBL" id="MBN7772399.1"/>
    </source>
</evidence>
<dbReference type="PANTHER" id="PTHR42885">
    <property type="entry name" value="HISTIDINOL-PHOSPHATE AMINOTRANSFERASE-RELATED"/>
    <property type="match status" value="1"/>
</dbReference>
<comment type="catalytic activity">
    <reaction evidence="9">
        <text>O-phospho-L-threonine + H(+) = (R)-1-aminopropan-2-yl phosphate + CO2</text>
        <dbReference type="Rhea" id="RHEA:11492"/>
        <dbReference type="ChEBI" id="CHEBI:15378"/>
        <dbReference type="ChEBI" id="CHEBI:16526"/>
        <dbReference type="ChEBI" id="CHEBI:58563"/>
        <dbReference type="ChEBI" id="CHEBI:58675"/>
        <dbReference type="EC" id="4.1.1.81"/>
    </reaction>
</comment>
<keyword evidence="12" id="KW-1185">Reference proteome</keyword>
<evidence type="ECO:0000256" key="4">
    <source>
        <dbReference type="ARBA" id="ARBA00012285"/>
    </source>
</evidence>
<evidence type="ECO:0000256" key="3">
    <source>
        <dbReference type="ARBA" id="ARBA00004953"/>
    </source>
</evidence>
<dbReference type="GO" id="GO:0009236">
    <property type="term" value="P:cobalamin biosynthetic process"/>
    <property type="evidence" value="ECO:0007669"/>
    <property type="project" value="UniProtKB-KW"/>
</dbReference>
<name>A0A939D6M3_CLOAM</name>
<sequence>MADLIHGGDIYSAKEKGIQHILDFSANINPMGLPERVKQAIIDGLNDCVNYPDPLSRELTEAIAEFEQIPKEFILCGNGAADIIFRMTLACKPKKALLLAPTFAEYEVALKSVGCDVQHYFLEETEGFLLNERFLESLHADFDMIFLCNPNNPTGQLIEKKLLDEIAKQCAEKKIWLVVDECFLDFVLEGEQYSMKPAMKTNDYLLILKAFTKIFAMPGLRLGYGMTGNLNLLDKLTDVGQPWSVSVPAQLAGIQALKEKDYLEESFKILAQEKKYLVSKLSKLKIKFYHPAANYIFLNFKMAEKPFDHASFKESLLKQGILIRDCSNYIGLDEGFYRIAVKSHQDNERLIQVLHSIKLGV</sequence>
<dbReference type="InterPro" id="IPR005860">
    <property type="entry name" value="CobD"/>
</dbReference>
<dbReference type="NCBIfam" id="TIGR01140">
    <property type="entry name" value="L_thr_O3P_dcar"/>
    <property type="match status" value="1"/>
</dbReference>
<dbReference type="InterPro" id="IPR004839">
    <property type="entry name" value="Aminotransferase_I/II_large"/>
</dbReference>
<organism evidence="11 12">
    <name type="scientific">Clostridium aminobutyricum</name>
    <dbReference type="NCBI Taxonomy" id="33953"/>
    <lineage>
        <taxon>Bacteria</taxon>
        <taxon>Bacillati</taxon>
        <taxon>Bacillota</taxon>
        <taxon>Clostridia</taxon>
        <taxon>Eubacteriales</taxon>
        <taxon>Clostridiaceae</taxon>
        <taxon>Clostridium</taxon>
    </lineage>
</organism>
<evidence type="ECO:0000256" key="1">
    <source>
        <dbReference type="ARBA" id="ARBA00001933"/>
    </source>
</evidence>
<dbReference type="SUPFAM" id="SSF53383">
    <property type="entry name" value="PLP-dependent transferases"/>
    <property type="match status" value="1"/>
</dbReference>
<dbReference type="Proteomes" id="UP000664545">
    <property type="component" value="Unassembled WGS sequence"/>
</dbReference>
<dbReference type="AlphaFoldDB" id="A0A939D6M3"/>
<dbReference type="CDD" id="cd00609">
    <property type="entry name" value="AAT_like"/>
    <property type="match status" value="1"/>
</dbReference>
<evidence type="ECO:0000256" key="9">
    <source>
        <dbReference type="ARBA" id="ARBA00048531"/>
    </source>
</evidence>
<dbReference type="EMBL" id="JAFJZZ010000001">
    <property type="protein sequence ID" value="MBN7772399.1"/>
    <property type="molecule type" value="Genomic_DNA"/>
</dbReference>
<dbReference type="EC" id="4.1.1.81" evidence="4"/>
<dbReference type="RefSeq" id="WP_206581205.1">
    <property type="nucleotide sequence ID" value="NZ_JAFJZZ010000001.1"/>
</dbReference>
<keyword evidence="7 11" id="KW-0456">Lyase</keyword>
<protein>
    <recommendedName>
        <fullName evidence="4">threonine-phosphate decarboxylase</fullName>
        <ecNumber evidence="4">4.1.1.81</ecNumber>
    </recommendedName>
    <alternativeName>
        <fullName evidence="8">L-threonine-O-3-phosphate decarboxylase</fullName>
    </alternativeName>
</protein>
<evidence type="ECO:0000256" key="5">
    <source>
        <dbReference type="ARBA" id="ARBA00022573"/>
    </source>
</evidence>
<keyword evidence="5" id="KW-0169">Cobalamin biosynthesis</keyword>
<dbReference type="Gene3D" id="3.40.640.10">
    <property type="entry name" value="Type I PLP-dependent aspartate aminotransferase-like (Major domain)"/>
    <property type="match status" value="1"/>
</dbReference>
<feature type="domain" description="Aminotransferase class I/classII large" evidence="10">
    <location>
        <begin position="20"/>
        <end position="354"/>
    </location>
</feature>
<evidence type="ECO:0000256" key="2">
    <source>
        <dbReference type="ARBA" id="ARBA00003444"/>
    </source>
</evidence>
<proteinExistence type="predicted"/>